<keyword evidence="2 10" id="KW-0813">Transport</keyword>
<keyword evidence="8" id="KW-0675">Receptor</keyword>
<dbReference type="Proteomes" id="UP000745859">
    <property type="component" value="Unassembled WGS sequence"/>
</dbReference>
<evidence type="ECO:0000256" key="9">
    <source>
        <dbReference type="ARBA" id="ARBA00023237"/>
    </source>
</evidence>
<dbReference type="InterPro" id="IPR008969">
    <property type="entry name" value="CarboxyPept-like_regulatory"/>
</dbReference>
<dbReference type="EMBL" id="JAASQL010000001">
    <property type="protein sequence ID" value="NIJ43870.1"/>
    <property type="molecule type" value="Genomic_DNA"/>
</dbReference>
<keyword evidence="3 10" id="KW-1134">Transmembrane beta strand</keyword>
<dbReference type="RefSeq" id="WP_167182873.1">
    <property type="nucleotide sequence ID" value="NZ_JAASQL010000001.1"/>
</dbReference>
<feature type="chain" id="PRO_5046089462" description="TonB-dependent receptor plug domain-containing protein" evidence="12">
    <location>
        <begin position="17"/>
        <end position="757"/>
    </location>
</feature>
<dbReference type="PROSITE" id="PS52016">
    <property type="entry name" value="TONB_DEPENDENT_REC_3"/>
    <property type="match status" value="1"/>
</dbReference>
<evidence type="ECO:0000256" key="8">
    <source>
        <dbReference type="ARBA" id="ARBA00023170"/>
    </source>
</evidence>
<dbReference type="Pfam" id="PF13715">
    <property type="entry name" value="CarbopepD_reg_2"/>
    <property type="match status" value="1"/>
</dbReference>
<dbReference type="Gene3D" id="2.170.130.10">
    <property type="entry name" value="TonB-dependent receptor, plug domain"/>
    <property type="match status" value="1"/>
</dbReference>
<keyword evidence="5 12" id="KW-0732">Signal</keyword>
<dbReference type="InterPro" id="IPR012910">
    <property type="entry name" value="Plug_dom"/>
</dbReference>
<dbReference type="PANTHER" id="PTHR30069">
    <property type="entry name" value="TONB-DEPENDENT OUTER MEMBRANE RECEPTOR"/>
    <property type="match status" value="1"/>
</dbReference>
<evidence type="ECO:0000256" key="5">
    <source>
        <dbReference type="ARBA" id="ARBA00022729"/>
    </source>
</evidence>
<evidence type="ECO:0000256" key="3">
    <source>
        <dbReference type="ARBA" id="ARBA00022452"/>
    </source>
</evidence>
<dbReference type="Gene3D" id="2.40.170.20">
    <property type="entry name" value="TonB-dependent receptor, beta-barrel domain"/>
    <property type="match status" value="1"/>
</dbReference>
<protein>
    <recommendedName>
        <fullName evidence="17">TonB-dependent receptor plug domain-containing protein</fullName>
    </recommendedName>
</protein>
<evidence type="ECO:0000256" key="7">
    <source>
        <dbReference type="ARBA" id="ARBA00023136"/>
    </source>
</evidence>
<feature type="domain" description="TonB-dependent receptor-like beta-barrel" evidence="13">
    <location>
        <begin position="303"/>
        <end position="714"/>
    </location>
</feature>
<comment type="caution">
    <text evidence="15">The sequence shown here is derived from an EMBL/GenBank/DDBJ whole genome shotgun (WGS) entry which is preliminary data.</text>
</comment>
<proteinExistence type="inferred from homology"/>
<keyword evidence="9 10" id="KW-0998">Cell outer membrane</keyword>
<comment type="similarity">
    <text evidence="10 11">Belongs to the TonB-dependent receptor family.</text>
</comment>
<feature type="domain" description="TonB-dependent receptor plug" evidence="14">
    <location>
        <begin position="132"/>
        <end position="209"/>
    </location>
</feature>
<dbReference type="InterPro" id="IPR036942">
    <property type="entry name" value="Beta-barrel_TonB_sf"/>
</dbReference>
<dbReference type="InterPro" id="IPR000531">
    <property type="entry name" value="Beta-barrel_TonB"/>
</dbReference>
<keyword evidence="4 10" id="KW-0812">Transmembrane</keyword>
<feature type="signal peptide" evidence="12">
    <location>
        <begin position="1"/>
        <end position="16"/>
    </location>
</feature>
<gene>
    <name evidence="15" type="ORF">FHR24_000309</name>
</gene>
<keyword evidence="6 11" id="KW-0798">TonB box</keyword>
<dbReference type="SUPFAM" id="SSF49464">
    <property type="entry name" value="Carboxypeptidase regulatory domain-like"/>
    <property type="match status" value="1"/>
</dbReference>
<evidence type="ECO:0008006" key="17">
    <source>
        <dbReference type="Google" id="ProtNLM"/>
    </source>
</evidence>
<keyword evidence="7 10" id="KW-0472">Membrane</keyword>
<evidence type="ECO:0000256" key="10">
    <source>
        <dbReference type="PROSITE-ProRule" id="PRU01360"/>
    </source>
</evidence>
<dbReference type="InterPro" id="IPR039426">
    <property type="entry name" value="TonB-dep_rcpt-like"/>
</dbReference>
<evidence type="ECO:0000256" key="6">
    <source>
        <dbReference type="ARBA" id="ARBA00023077"/>
    </source>
</evidence>
<dbReference type="PANTHER" id="PTHR30069:SF29">
    <property type="entry name" value="HEMOGLOBIN AND HEMOGLOBIN-HAPTOGLOBIN-BINDING PROTEIN 1-RELATED"/>
    <property type="match status" value="1"/>
</dbReference>
<dbReference type="InterPro" id="IPR037066">
    <property type="entry name" value="Plug_dom_sf"/>
</dbReference>
<evidence type="ECO:0000256" key="4">
    <source>
        <dbReference type="ARBA" id="ARBA00022692"/>
    </source>
</evidence>
<name>A0ABX0U7Z0_9FLAO</name>
<accession>A0ABX0U7Z0</accession>
<dbReference type="Pfam" id="PF00593">
    <property type="entry name" value="TonB_dep_Rec_b-barrel"/>
    <property type="match status" value="1"/>
</dbReference>
<sequence>MKLLKLFLLLPFLAYNQNFNFSGNLFSDKTKEPIAGAIVKFNNKERLVVTNLNGVFKIKSESNKIEITCVGYATSVFYLHNGNNTLYLTPNIEVLNKVILKNTLKSSGSKVVSGQIVLDEGYIENAPVTLGEKDVFKVLQLTPGVQQGSEGQSGLLVRGGNQGMNLVYIDEVYLHNSSHLGGLFSLINSDFVQKITFFKTSFDASYGGRISSVTNVDTKNNFNNFFLKGSLGLITSKLTLGIPIKEIRTKVLVSGRRTYLDLIQPLFENSIDTENENSALGKGKSYFFYDYLIKTSTRLNKKHEINFLYYNTVDKYTDTDGIDKSNSSWQNNIYGFNWKYKLNSTFRNEFYVSKSDYQLNFKGAFFPIDFKVSSFYKQNTIKNQILIRKNKHFIKVGIEYKQIENLPKKLNASQNNIDYDIPNQEKYSYAFTSLYIDDKFRLTDNLNLKLGLRKTFFNLKESSIFKDYSNSVLEPRISVNYEFKEDEYLKFAYQDLYQFIHQSHIASYSTPVDFFIPSQNNLKPQRGFQYSFSYARDLENLNLEIAVYYKKVKNYSEFVNGSINTLFLENIYDDIITGELNSKGIEFSTSFRFSDKLKGNLNYTFSKTEARFKELNKGNRFPVIFDRPHNINMGLNYDLNKKIELGTNFIFTSGQNFTPPIDIRIVDETPIITYGERNSVRYPSYHRMDVFVSYLFRNTEKYNSKLSLTLYNIYNRQNPFFIKYLVGDFEESSEGVKAEVETLFPFVPSISWSFSFQ</sequence>
<evidence type="ECO:0000259" key="13">
    <source>
        <dbReference type="Pfam" id="PF00593"/>
    </source>
</evidence>
<evidence type="ECO:0000256" key="11">
    <source>
        <dbReference type="RuleBase" id="RU003357"/>
    </source>
</evidence>
<evidence type="ECO:0000256" key="1">
    <source>
        <dbReference type="ARBA" id="ARBA00004571"/>
    </source>
</evidence>
<evidence type="ECO:0000313" key="16">
    <source>
        <dbReference type="Proteomes" id="UP000745859"/>
    </source>
</evidence>
<dbReference type="Pfam" id="PF07715">
    <property type="entry name" value="Plug"/>
    <property type="match status" value="1"/>
</dbReference>
<evidence type="ECO:0000256" key="2">
    <source>
        <dbReference type="ARBA" id="ARBA00022448"/>
    </source>
</evidence>
<evidence type="ECO:0000256" key="12">
    <source>
        <dbReference type="SAM" id="SignalP"/>
    </source>
</evidence>
<evidence type="ECO:0000259" key="14">
    <source>
        <dbReference type="Pfam" id="PF07715"/>
    </source>
</evidence>
<comment type="subcellular location">
    <subcellularLocation>
        <location evidence="1 10">Cell outer membrane</location>
        <topology evidence="1 10">Multi-pass membrane protein</topology>
    </subcellularLocation>
</comment>
<keyword evidence="16" id="KW-1185">Reference proteome</keyword>
<reference evidence="15 16" key="1">
    <citation type="submission" date="2020-03" db="EMBL/GenBank/DDBJ databases">
        <title>Genomic Encyclopedia of Type Strains, Phase IV (KMG-IV): sequencing the most valuable type-strain genomes for metagenomic binning, comparative biology and taxonomic classification.</title>
        <authorList>
            <person name="Goeker M."/>
        </authorList>
    </citation>
    <scope>NUCLEOTIDE SEQUENCE [LARGE SCALE GENOMIC DNA]</scope>
    <source>
        <strain evidence="15 16">DSM 101599</strain>
    </source>
</reference>
<organism evidence="15 16">
    <name type="scientific">Wenyingzhuangia heitensis</name>
    <dbReference type="NCBI Taxonomy" id="1487859"/>
    <lineage>
        <taxon>Bacteria</taxon>
        <taxon>Pseudomonadati</taxon>
        <taxon>Bacteroidota</taxon>
        <taxon>Flavobacteriia</taxon>
        <taxon>Flavobacteriales</taxon>
        <taxon>Flavobacteriaceae</taxon>
        <taxon>Wenyingzhuangia</taxon>
    </lineage>
</organism>
<dbReference type="SUPFAM" id="SSF56935">
    <property type="entry name" value="Porins"/>
    <property type="match status" value="1"/>
</dbReference>
<evidence type="ECO:0000313" key="15">
    <source>
        <dbReference type="EMBL" id="NIJ43870.1"/>
    </source>
</evidence>